<evidence type="ECO:0000313" key="12">
    <source>
        <dbReference type="Proteomes" id="UP000012283"/>
    </source>
</evidence>
<sequence length="229" mass="25974">MYNIDEWKHIFKLDPAKELSDEMIDKICESGTDAIIVGGTDDVTLDGVLHLLSSIRRHSVPVLLEISNIESVTPGFDYYLVPMVLNSQKKKWMMDIQQEAVREYGDVINWQEMLAEGYCIMNDESKVYQHTECTLPTEEDAIAYARMAEHLFRLPFFYLEFSGTYADATFVEKIADELTDTKLIYGGGITTKQQAAEMSQYADIVVVGNSLYDKPKEALKTVKAVKQTS</sequence>
<dbReference type="NCBIfam" id="TIGR01768">
    <property type="entry name" value="GGGP-family"/>
    <property type="match status" value="1"/>
</dbReference>
<accession>N4WMI0</accession>
<comment type="cofactor">
    <cofactor evidence="10">
        <name>Mg(2+)</name>
        <dbReference type="ChEBI" id="CHEBI:18420"/>
    </cofactor>
</comment>
<dbReference type="PANTHER" id="PTHR40029:SF2">
    <property type="entry name" value="HEPTAPRENYLGLYCERYL PHOSPHATE SYNTHASE"/>
    <property type="match status" value="1"/>
</dbReference>
<evidence type="ECO:0000256" key="8">
    <source>
        <dbReference type="ARBA" id="ARBA00048318"/>
    </source>
</evidence>
<gene>
    <name evidence="10" type="primary">pcrB</name>
    <name evidence="11" type="ORF">J416_14517</name>
</gene>
<dbReference type="GO" id="GO:0000287">
    <property type="term" value="F:magnesium ion binding"/>
    <property type="evidence" value="ECO:0007669"/>
    <property type="project" value="UniProtKB-UniRule"/>
</dbReference>
<dbReference type="InterPro" id="IPR039074">
    <property type="entry name" value="GGGP/HepGP_synthase_I"/>
</dbReference>
<dbReference type="SUPFAM" id="SSF51395">
    <property type="entry name" value="FMN-linked oxidoreductases"/>
    <property type="match status" value="1"/>
</dbReference>
<evidence type="ECO:0000256" key="5">
    <source>
        <dbReference type="ARBA" id="ARBA00023098"/>
    </source>
</evidence>
<dbReference type="EMBL" id="APML01000079">
    <property type="protein sequence ID" value="ENH95730.1"/>
    <property type="molecule type" value="Genomic_DNA"/>
</dbReference>
<dbReference type="CDD" id="cd02812">
    <property type="entry name" value="PcrB_like"/>
    <property type="match status" value="1"/>
</dbReference>
<keyword evidence="2 10" id="KW-0808">Transferase</keyword>
<keyword evidence="6 10" id="KW-0594">Phospholipid biosynthesis</keyword>
<keyword evidence="1 10" id="KW-0444">Lipid biosynthesis</keyword>
<dbReference type="Gene3D" id="3.20.20.390">
    <property type="entry name" value="FMN-linked oxidoreductases"/>
    <property type="match status" value="1"/>
</dbReference>
<dbReference type="OrthoDB" id="2381757at2"/>
<dbReference type="EC" id="2.5.1.n9" evidence="9 10"/>
<dbReference type="InterPro" id="IPR008205">
    <property type="entry name" value="GGGP_HepGP_synthase"/>
</dbReference>
<reference evidence="11 12" key="1">
    <citation type="submission" date="2013-03" db="EMBL/GenBank/DDBJ databases">
        <title>Draft genome sequence of Gracibacillus halophilus YIM-C55.5, a moderately halophilic and thermophilic organism from the Xiaochaidamu salt lake.</title>
        <authorList>
            <person name="Sugumar T."/>
            <person name="Polireddy D.R."/>
            <person name="Antony A."/>
            <person name="Madhava Y.R."/>
            <person name="Sivakumar N."/>
        </authorList>
    </citation>
    <scope>NUCLEOTIDE SEQUENCE [LARGE SCALE GENOMIC DNA]</scope>
    <source>
        <strain evidence="11 12">YIM-C55.5</strain>
    </source>
</reference>
<comment type="caution">
    <text evidence="10">Lacks conserved residue(s) required for the propagation of feature annotation.</text>
</comment>
<dbReference type="PANTHER" id="PTHR40029">
    <property type="match status" value="1"/>
</dbReference>
<evidence type="ECO:0000256" key="9">
    <source>
        <dbReference type="ARBA" id="ARBA00066888"/>
    </source>
</evidence>
<name>N4WMI0_9BACI</name>
<evidence type="ECO:0000256" key="10">
    <source>
        <dbReference type="HAMAP-Rule" id="MF_00112"/>
    </source>
</evidence>
<keyword evidence="4 10" id="KW-0460">Magnesium</keyword>
<evidence type="ECO:0000256" key="7">
    <source>
        <dbReference type="ARBA" id="ARBA00023264"/>
    </source>
</evidence>
<comment type="similarity">
    <text evidence="10">Belongs to the GGGP/HepGP synthase family.</text>
</comment>
<comment type="pathway">
    <text evidence="10">Membrane lipid metabolism; glycerophospholipid metabolism.</text>
</comment>
<dbReference type="RefSeq" id="WP_003473968.1">
    <property type="nucleotide sequence ID" value="NZ_APML01000079.1"/>
</dbReference>
<organism evidence="11 12">
    <name type="scientific">Gracilibacillus halophilus YIM-C55.5</name>
    <dbReference type="NCBI Taxonomy" id="1308866"/>
    <lineage>
        <taxon>Bacteria</taxon>
        <taxon>Bacillati</taxon>
        <taxon>Bacillota</taxon>
        <taxon>Bacilli</taxon>
        <taxon>Bacillales</taxon>
        <taxon>Bacillaceae</taxon>
        <taxon>Gracilibacillus</taxon>
    </lineage>
</organism>
<dbReference type="HAMAP" id="MF_00112">
    <property type="entry name" value="GGGP_HepGP_synthase"/>
    <property type="match status" value="1"/>
</dbReference>
<keyword evidence="3 10" id="KW-0479">Metal-binding</keyword>
<dbReference type="Pfam" id="PF01884">
    <property type="entry name" value="PcrB"/>
    <property type="match status" value="1"/>
</dbReference>
<dbReference type="GO" id="GO:0120536">
    <property type="term" value="F:heptaprenylglyceryl phosphate synthase activity"/>
    <property type="evidence" value="ECO:0007669"/>
    <property type="project" value="UniProtKB-ARBA"/>
</dbReference>
<keyword evidence="12" id="KW-1185">Reference proteome</keyword>
<comment type="subunit">
    <text evidence="10">Homodimer.</text>
</comment>
<dbReference type="InterPro" id="IPR038597">
    <property type="entry name" value="GGGP/HepGP_synthase_sf"/>
</dbReference>
<keyword evidence="7 10" id="KW-1208">Phospholipid metabolism</keyword>
<dbReference type="Proteomes" id="UP000012283">
    <property type="component" value="Unassembled WGS sequence"/>
</dbReference>
<comment type="catalytic activity">
    <reaction evidence="8 10">
        <text>sn-glycerol 1-phosphate + all-trans-heptaprenyl diphosphate = 3-heptaprenyl-sn-glycero-1-phosphate + diphosphate</text>
        <dbReference type="Rhea" id="RHEA:33495"/>
        <dbReference type="ChEBI" id="CHEBI:33019"/>
        <dbReference type="ChEBI" id="CHEBI:57685"/>
        <dbReference type="ChEBI" id="CHEBI:58206"/>
        <dbReference type="ChEBI" id="CHEBI:64781"/>
        <dbReference type="EC" id="2.5.1.n9"/>
    </reaction>
</comment>
<dbReference type="NCBIfam" id="NF003199">
    <property type="entry name" value="PRK04169.1-3"/>
    <property type="match status" value="1"/>
</dbReference>
<protein>
    <recommendedName>
        <fullName evidence="9 10">Heptaprenylglyceryl phosphate synthase</fullName>
        <shortName evidence="10">HepGP synthase</shortName>
        <ecNumber evidence="9 10">2.5.1.n9</ecNumber>
    </recommendedName>
    <alternativeName>
        <fullName evidence="10">Glycerol-1-phosphate heptaprenyltransferase</fullName>
    </alternativeName>
</protein>
<dbReference type="NCBIfam" id="NF003197">
    <property type="entry name" value="PRK04169.1-1"/>
    <property type="match status" value="1"/>
</dbReference>
<comment type="caution">
    <text evidence="11">The sequence shown here is derived from an EMBL/GenBank/DDBJ whole genome shotgun (WGS) entry which is preliminary data.</text>
</comment>
<dbReference type="STRING" id="1308866.J416_14517"/>
<evidence type="ECO:0000256" key="4">
    <source>
        <dbReference type="ARBA" id="ARBA00022842"/>
    </source>
</evidence>
<evidence type="ECO:0000256" key="6">
    <source>
        <dbReference type="ARBA" id="ARBA00023209"/>
    </source>
</evidence>
<evidence type="ECO:0000256" key="2">
    <source>
        <dbReference type="ARBA" id="ARBA00022679"/>
    </source>
</evidence>
<feature type="binding site" evidence="10">
    <location>
        <position position="40"/>
    </location>
    <ligand>
        <name>Mg(2+)</name>
        <dbReference type="ChEBI" id="CHEBI:18420"/>
    </ligand>
</feature>
<dbReference type="UniPathway" id="UPA00940"/>
<dbReference type="eggNOG" id="COG1646">
    <property type="taxonomic scope" value="Bacteria"/>
</dbReference>
<evidence type="ECO:0000256" key="3">
    <source>
        <dbReference type="ARBA" id="ARBA00022723"/>
    </source>
</evidence>
<dbReference type="AlphaFoldDB" id="N4WMI0"/>
<dbReference type="PATRIC" id="fig|1308866.3.peg.2922"/>
<evidence type="ECO:0000313" key="11">
    <source>
        <dbReference type="EMBL" id="ENH95730.1"/>
    </source>
</evidence>
<dbReference type="GO" id="GO:0046474">
    <property type="term" value="P:glycerophospholipid biosynthetic process"/>
    <property type="evidence" value="ECO:0007669"/>
    <property type="project" value="UniProtKB-UniRule"/>
</dbReference>
<dbReference type="FunFam" id="3.20.20.390:FF:000001">
    <property type="entry name" value="Heptaprenylglyceryl phosphate synthase"/>
    <property type="match status" value="1"/>
</dbReference>
<proteinExistence type="inferred from homology"/>
<evidence type="ECO:0000256" key="1">
    <source>
        <dbReference type="ARBA" id="ARBA00022516"/>
    </source>
</evidence>
<feature type="binding site" evidence="10">
    <location>
        <position position="14"/>
    </location>
    <ligand>
        <name>Mg(2+)</name>
        <dbReference type="ChEBI" id="CHEBI:18420"/>
    </ligand>
</feature>
<keyword evidence="5 10" id="KW-0443">Lipid metabolism</keyword>
<comment type="function">
    <text evidence="10">Prenyltransferase that catalyzes in vivo the transfer of the heptaprenyl moiety of heptaprenyl pyrophosphate (HepPP; 35 carbon atoms) to the C3 hydroxyl of sn-glycerol-1-phosphate (G1P), producing heptaprenylglyceryl phosphate (HepGP). This reaction is an ether-bond-formation step in the biosynthesis of archaea-type G1P-based membrane lipids found in Bacillales.</text>
</comment>